<accession>A0A934PNA6</accession>
<feature type="chain" id="PRO_5037852351" evidence="1">
    <location>
        <begin position="24"/>
        <end position="495"/>
    </location>
</feature>
<dbReference type="Proteomes" id="UP000609172">
    <property type="component" value="Unassembled WGS sequence"/>
</dbReference>
<feature type="signal peptide" evidence="1">
    <location>
        <begin position="1"/>
        <end position="23"/>
    </location>
</feature>
<keyword evidence="4" id="KW-1185">Reference proteome</keyword>
<keyword evidence="3" id="KW-0378">Hydrolase</keyword>
<sequence length="495" mass="55493">MKRIISHLLFFIACIFTASSLHAQKKPNILIIMADDIGWFNTSAYNNGMMGYKTPNIDRIAKEGMRFTDAYGQQSCTAGRAAFITGQSPKRTGLLKIGMPGDPIGLQKEDPTIAEMLKPHGYVSGQFGKNHLGDLDKFLPTNHGFDEFFGNLYHLNAEEEPENADYPKGENFKKQYGPRGVLKSTADGKVEDTGPLTKKRMETIDQEFLDATINFIEKQSKAGKPFFCWFNTTRMHIFTHLPKEYDGKTGLGINADGYTQHDQQIGQLLDKLEELGLTENTIVIYTTDNGAEKFSWPDGGTSPFRGEKATTWEGGVRIPFTIRWPGKIEAGTVSNEIISLEDCLPTLVAAAGESDVKGKLLNGYQGFKVHIDGYNFLPYLTGKEQKGPRNEFFAFVDDGSLGAVRIGRWKFHFSTQEHEGLGAWIENQTAHKAPLLVDLYADPFELAMTNSSYYDDWVVRRMYAFEPLKNVVGKFMATFKDFPTRQEPGSFTPKQ</sequence>
<dbReference type="PANTHER" id="PTHR43751">
    <property type="entry name" value="SULFATASE"/>
    <property type="match status" value="1"/>
</dbReference>
<dbReference type="InterPro" id="IPR000917">
    <property type="entry name" value="Sulfatase_N"/>
</dbReference>
<reference evidence="3" key="1">
    <citation type="submission" date="2020-12" db="EMBL/GenBank/DDBJ databases">
        <title>Bacterial novel species Flavobacterium sp. SE-1-e isolated from soil.</title>
        <authorList>
            <person name="Jung H.-Y."/>
        </authorList>
    </citation>
    <scope>NUCLEOTIDE SEQUENCE</scope>
    <source>
        <strain evidence="3">SE-1-e</strain>
    </source>
</reference>
<dbReference type="SUPFAM" id="SSF53649">
    <property type="entry name" value="Alkaline phosphatase-like"/>
    <property type="match status" value="1"/>
</dbReference>
<evidence type="ECO:0000313" key="4">
    <source>
        <dbReference type="Proteomes" id="UP000609172"/>
    </source>
</evidence>
<dbReference type="Gene3D" id="3.30.1120.10">
    <property type="match status" value="1"/>
</dbReference>
<evidence type="ECO:0000259" key="2">
    <source>
        <dbReference type="Pfam" id="PF00884"/>
    </source>
</evidence>
<comment type="caution">
    <text evidence="3">The sequence shown here is derived from an EMBL/GenBank/DDBJ whole genome shotgun (WGS) entry which is preliminary data.</text>
</comment>
<proteinExistence type="predicted"/>
<gene>
    <name evidence="3" type="ORF">I5M07_09400</name>
</gene>
<keyword evidence="1" id="KW-0732">Signal</keyword>
<dbReference type="Pfam" id="PF14707">
    <property type="entry name" value="Sulfatase_C"/>
    <property type="match status" value="1"/>
</dbReference>
<dbReference type="InterPro" id="IPR052701">
    <property type="entry name" value="GAG_Ulvan_Degrading_Sulfatases"/>
</dbReference>
<protein>
    <submittedName>
        <fullName evidence="3">Sulfatase-like hydrolase/transferase</fullName>
    </submittedName>
</protein>
<organism evidence="3 4">
    <name type="scientific">Flavobacterium agrisoli</name>
    <dbReference type="NCBI Taxonomy" id="2793066"/>
    <lineage>
        <taxon>Bacteria</taxon>
        <taxon>Pseudomonadati</taxon>
        <taxon>Bacteroidota</taxon>
        <taxon>Flavobacteriia</taxon>
        <taxon>Flavobacteriales</taxon>
        <taxon>Flavobacteriaceae</taxon>
        <taxon>Flavobacterium</taxon>
    </lineage>
</organism>
<dbReference type="GO" id="GO:0016787">
    <property type="term" value="F:hydrolase activity"/>
    <property type="evidence" value="ECO:0007669"/>
    <property type="project" value="UniProtKB-KW"/>
</dbReference>
<dbReference type="InterPro" id="IPR017850">
    <property type="entry name" value="Alkaline_phosphatase_core_sf"/>
</dbReference>
<name>A0A934PNA6_9FLAO</name>
<dbReference type="AlphaFoldDB" id="A0A934PNA6"/>
<dbReference type="RefSeq" id="WP_200106177.1">
    <property type="nucleotide sequence ID" value="NZ_JAEHFV010000003.1"/>
</dbReference>
<feature type="domain" description="Sulfatase N-terminal" evidence="2">
    <location>
        <begin position="27"/>
        <end position="352"/>
    </location>
</feature>
<evidence type="ECO:0000313" key="3">
    <source>
        <dbReference type="EMBL" id="MBK0370058.1"/>
    </source>
</evidence>
<dbReference type="Gene3D" id="3.40.720.10">
    <property type="entry name" value="Alkaline Phosphatase, subunit A"/>
    <property type="match status" value="1"/>
</dbReference>
<evidence type="ECO:0000256" key="1">
    <source>
        <dbReference type="SAM" id="SignalP"/>
    </source>
</evidence>
<dbReference type="EMBL" id="JAEHFV010000003">
    <property type="protein sequence ID" value="MBK0370058.1"/>
    <property type="molecule type" value="Genomic_DNA"/>
</dbReference>
<dbReference type="Pfam" id="PF00884">
    <property type="entry name" value="Sulfatase"/>
    <property type="match status" value="1"/>
</dbReference>
<dbReference type="PANTHER" id="PTHR43751:SF2">
    <property type="entry name" value="SULFATASE N-TERMINAL DOMAIN-CONTAINING PROTEIN"/>
    <property type="match status" value="1"/>
</dbReference>
<dbReference type="CDD" id="cd16142">
    <property type="entry name" value="ARS_like"/>
    <property type="match status" value="1"/>
</dbReference>